<protein>
    <submittedName>
        <fullName evidence="2">Uncharacterized protein</fullName>
    </submittedName>
</protein>
<dbReference type="AlphaFoldDB" id="A0A4P6F5Y2"/>
<dbReference type="EMBL" id="CP035493">
    <property type="protein sequence ID" value="QAY70816.1"/>
    <property type="molecule type" value="Genomic_DNA"/>
</dbReference>
<feature type="region of interest" description="Disordered" evidence="1">
    <location>
        <begin position="46"/>
        <end position="72"/>
    </location>
</feature>
<accession>A0A4P6F5Y2</accession>
<evidence type="ECO:0000313" key="3">
    <source>
        <dbReference type="Proteomes" id="UP000292118"/>
    </source>
</evidence>
<proteinExistence type="predicted"/>
<sequence>MLDHRRRLRAGPLHTRTQLGRRERGQRACPAVAGLAVTGLAVARPARDARTARGFPGKGTIAGDDDGHGDPLPPRAALASVVLGFEHLF</sequence>
<evidence type="ECO:0000313" key="2">
    <source>
        <dbReference type="EMBL" id="QAY70816.1"/>
    </source>
</evidence>
<keyword evidence="3" id="KW-1185">Reference proteome</keyword>
<organism evidence="2 3">
    <name type="scientific">Xylanimonas protaetiae</name>
    <dbReference type="NCBI Taxonomy" id="2509457"/>
    <lineage>
        <taxon>Bacteria</taxon>
        <taxon>Bacillati</taxon>
        <taxon>Actinomycetota</taxon>
        <taxon>Actinomycetes</taxon>
        <taxon>Micrococcales</taxon>
        <taxon>Promicromonosporaceae</taxon>
        <taxon>Xylanimonas</taxon>
    </lineage>
</organism>
<evidence type="ECO:0000256" key="1">
    <source>
        <dbReference type="SAM" id="MobiDB-lite"/>
    </source>
</evidence>
<reference evidence="2 3" key="1">
    <citation type="submission" date="2019-01" db="EMBL/GenBank/DDBJ databases">
        <title>Genome sequencing of strain FW10M-9.</title>
        <authorList>
            <person name="Heo J."/>
            <person name="Kim S.-J."/>
            <person name="Kim J.-S."/>
            <person name="Hong S.-B."/>
            <person name="Kwon S.-W."/>
        </authorList>
    </citation>
    <scope>NUCLEOTIDE SEQUENCE [LARGE SCALE GENOMIC DNA]</scope>
    <source>
        <strain evidence="2 3">FW10M-9</strain>
    </source>
</reference>
<gene>
    <name evidence="2" type="ORF">ET471_12935</name>
</gene>
<name>A0A4P6F5Y2_9MICO</name>
<feature type="region of interest" description="Disordered" evidence="1">
    <location>
        <begin position="1"/>
        <end position="25"/>
    </location>
</feature>
<dbReference type="Proteomes" id="UP000292118">
    <property type="component" value="Chromosome"/>
</dbReference>
<dbReference type="KEGG" id="xya:ET471_12935"/>
<dbReference type="RefSeq" id="WP_129188934.1">
    <property type="nucleotide sequence ID" value="NZ_CP035493.1"/>
</dbReference>